<reference evidence="1" key="1">
    <citation type="submission" date="2022-08" db="EMBL/GenBank/DDBJ databases">
        <authorList>
            <person name="Kallberg Y."/>
            <person name="Tangrot J."/>
            <person name="Rosling A."/>
        </authorList>
    </citation>
    <scope>NUCLEOTIDE SEQUENCE</scope>
    <source>
        <strain evidence="1">Wild A</strain>
    </source>
</reference>
<evidence type="ECO:0000313" key="2">
    <source>
        <dbReference type="Proteomes" id="UP001153678"/>
    </source>
</evidence>
<proteinExistence type="predicted"/>
<dbReference type="AlphaFoldDB" id="A0A9W4SUF9"/>
<name>A0A9W4SUF9_9GLOM</name>
<comment type="caution">
    <text evidence="1">The sequence shown here is derived from an EMBL/GenBank/DDBJ whole genome shotgun (WGS) entry which is preliminary data.</text>
</comment>
<dbReference type="OrthoDB" id="2446407at2759"/>
<protein>
    <submittedName>
        <fullName evidence="1">4210_t:CDS:1</fullName>
    </submittedName>
</protein>
<accession>A0A9W4SUF9</accession>
<organism evidence="1 2">
    <name type="scientific">Funneliformis geosporum</name>
    <dbReference type="NCBI Taxonomy" id="1117311"/>
    <lineage>
        <taxon>Eukaryota</taxon>
        <taxon>Fungi</taxon>
        <taxon>Fungi incertae sedis</taxon>
        <taxon>Mucoromycota</taxon>
        <taxon>Glomeromycotina</taxon>
        <taxon>Glomeromycetes</taxon>
        <taxon>Glomerales</taxon>
        <taxon>Glomeraceae</taxon>
        <taxon>Funneliformis</taxon>
    </lineage>
</organism>
<keyword evidence="2" id="KW-1185">Reference proteome</keyword>
<evidence type="ECO:0000313" key="1">
    <source>
        <dbReference type="EMBL" id="CAI2182001.1"/>
    </source>
</evidence>
<dbReference type="Proteomes" id="UP001153678">
    <property type="component" value="Unassembled WGS sequence"/>
</dbReference>
<dbReference type="EMBL" id="CAMKVN010002646">
    <property type="protein sequence ID" value="CAI2182001.1"/>
    <property type="molecule type" value="Genomic_DNA"/>
</dbReference>
<gene>
    <name evidence="1" type="ORF">FWILDA_LOCUS10365</name>
</gene>
<sequence>MEDDDGHKDEEPYHAGIIVDDNEILHLSKENNILKENLELNVKKLNFALQPNKTSLPELEEDAEVYFITKNTSVKMIIHLLTPIKYPLTSQEGVVIIYHVEGWYNVEAVFTDIQYSMGKPCGQHNSTCIYLGNIGVVRKERTC</sequence>